<gene>
    <name evidence="2" type="ORF">PADG_11493</name>
</gene>
<protein>
    <submittedName>
        <fullName evidence="2">Uncharacterized protein</fullName>
    </submittedName>
</protein>
<dbReference type="EMBL" id="KN275959">
    <property type="protein sequence ID" value="KGM92302.1"/>
    <property type="molecule type" value="Genomic_DNA"/>
</dbReference>
<reference evidence="2 3" key="1">
    <citation type="journal article" date="2011" name="PLoS Genet.">
        <title>Comparative genomic analysis of human fungal pathogens causing paracoccidioidomycosis.</title>
        <authorList>
            <person name="Desjardins C.A."/>
            <person name="Champion M.D."/>
            <person name="Holder J.W."/>
            <person name="Muszewska A."/>
            <person name="Goldberg J."/>
            <person name="Bailao A.M."/>
            <person name="Brigido M.M."/>
            <person name="Ferreira M.E."/>
            <person name="Garcia A.M."/>
            <person name="Grynberg M."/>
            <person name="Gujja S."/>
            <person name="Heiman D.I."/>
            <person name="Henn M.R."/>
            <person name="Kodira C.D."/>
            <person name="Leon-Narvaez H."/>
            <person name="Longo L.V."/>
            <person name="Ma L.J."/>
            <person name="Malavazi I."/>
            <person name="Matsuo A.L."/>
            <person name="Morais F.V."/>
            <person name="Pereira M."/>
            <person name="Rodriguez-Brito S."/>
            <person name="Sakthikumar S."/>
            <person name="Salem-Izacc S.M."/>
            <person name="Sykes S.M."/>
            <person name="Teixeira M.M."/>
            <person name="Vallejo M.C."/>
            <person name="Walter M.E."/>
            <person name="Yandava C."/>
            <person name="Young S."/>
            <person name="Zeng Q."/>
            <person name="Zucker J."/>
            <person name="Felipe M.S."/>
            <person name="Goldman G.H."/>
            <person name="Haas B.J."/>
            <person name="McEwen J.G."/>
            <person name="Nino-Vega G."/>
            <person name="Puccia R."/>
            <person name="San-Blas G."/>
            <person name="Soares C.M."/>
            <person name="Birren B.W."/>
            <person name="Cuomo C.A."/>
        </authorList>
    </citation>
    <scope>NUCLEOTIDE SEQUENCE [LARGE SCALE GENOMIC DNA]</scope>
    <source>
        <strain evidence="2 3">Pb18</strain>
    </source>
</reference>
<dbReference type="RefSeq" id="XP_010758958.1">
    <property type="nucleotide sequence ID" value="XM_010760656.1"/>
</dbReference>
<evidence type="ECO:0000313" key="2">
    <source>
        <dbReference type="EMBL" id="KGM92302.1"/>
    </source>
</evidence>
<name>A0A0A0HUN3_PARBD</name>
<evidence type="ECO:0000313" key="3">
    <source>
        <dbReference type="Proteomes" id="UP000001628"/>
    </source>
</evidence>
<dbReference type="AlphaFoldDB" id="A0A0A0HUN3"/>
<feature type="region of interest" description="Disordered" evidence="1">
    <location>
        <begin position="1"/>
        <end position="29"/>
    </location>
</feature>
<proteinExistence type="predicted"/>
<dbReference type="GeneID" id="22587390"/>
<dbReference type="InParanoid" id="A0A0A0HUN3"/>
<dbReference type="Proteomes" id="UP000001628">
    <property type="component" value="Unassembled WGS sequence"/>
</dbReference>
<keyword evidence="3" id="KW-1185">Reference proteome</keyword>
<organism evidence="2 3">
    <name type="scientific">Paracoccidioides brasiliensis (strain Pb18)</name>
    <dbReference type="NCBI Taxonomy" id="502780"/>
    <lineage>
        <taxon>Eukaryota</taxon>
        <taxon>Fungi</taxon>
        <taxon>Dikarya</taxon>
        <taxon>Ascomycota</taxon>
        <taxon>Pezizomycotina</taxon>
        <taxon>Eurotiomycetes</taxon>
        <taxon>Eurotiomycetidae</taxon>
        <taxon>Onygenales</taxon>
        <taxon>Ajellomycetaceae</taxon>
        <taxon>Paracoccidioides</taxon>
    </lineage>
</organism>
<dbReference type="HOGENOM" id="CLU_2886409_0_0_1"/>
<dbReference type="VEuPathDB" id="FungiDB:PADG_11493"/>
<dbReference type="KEGG" id="pbn:PADG_11493"/>
<evidence type="ECO:0000256" key="1">
    <source>
        <dbReference type="SAM" id="MobiDB-lite"/>
    </source>
</evidence>
<accession>A0A0A0HUN3</accession>
<sequence>MCRRNSRTTVEPPGRSKMHAHGSASVTSSSTGMMVQTMLVDGACAVVASLSVAARARDTCSLS</sequence>